<dbReference type="PROSITE" id="PS50883">
    <property type="entry name" value="EAL"/>
    <property type="match status" value="1"/>
</dbReference>
<comment type="caution">
    <text evidence="6">The sequence shown here is derived from an EMBL/GenBank/DDBJ whole genome shotgun (WGS) entry which is preliminary data.</text>
</comment>
<dbReference type="PROSITE" id="PS50885">
    <property type="entry name" value="HAMP"/>
    <property type="match status" value="1"/>
</dbReference>
<feature type="chain" id="PRO_5046748158" evidence="2">
    <location>
        <begin position="26"/>
        <end position="778"/>
    </location>
</feature>
<reference evidence="6 7" key="1">
    <citation type="submission" date="2022-11" db="EMBL/GenBank/DDBJ databases">
        <title>Viruses from the air-sea interface of a natural surface slick.</title>
        <authorList>
            <person name="Rahlff J."/>
            <person name="Holmfeldt K."/>
        </authorList>
    </citation>
    <scope>NUCLEOTIDE SEQUENCE [LARGE SCALE GENOMIC DNA]</scope>
    <source>
        <strain evidence="6 7">SMS4</strain>
    </source>
</reference>
<dbReference type="RefSeq" id="WP_305976584.1">
    <property type="nucleotide sequence ID" value="NZ_JAPJDZ010000040.1"/>
</dbReference>
<dbReference type="InterPro" id="IPR029150">
    <property type="entry name" value="dCache_3"/>
</dbReference>
<keyword evidence="1" id="KW-1133">Transmembrane helix</keyword>
<dbReference type="Pfam" id="PF14827">
    <property type="entry name" value="dCache_3"/>
    <property type="match status" value="1"/>
</dbReference>
<evidence type="ECO:0000256" key="2">
    <source>
        <dbReference type="SAM" id="SignalP"/>
    </source>
</evidence>
<dbReference type="NCBIfam" id="TIGR00254">
    <property type="entry name" value="GGDEF"/>
    <property type="match status" value="1"/>
</dbReference>
<dbReference type="Pfam" id="PF00563">
    <property type="entry name" value="EAL"/>
    <property type="match status" value="1"/>
</dbReference>
<dbReference type="SUPFAM" id="SSF141868">
    <property type="entry name" value="EAL domain-like"/>
    <property type="match status" value="1"/>
</dbReference>
<keyword evidence="1" id="KW-0812">Transmembrane</keyword>
<dbReference type="InterPro" id="IPR003660">
    <property type="entry name" value="HAMP_dom"/>
</dbReference>
<dbReference type="PANTHER" id="PTHR33121">
    <property type="entry name" value="CYCLIC DI-GMP PHOSPHODIESTERASE PDEF"/>
    <property type="match status" value="1"/>
</dbReference>
<keyword evidence="2" id="KW-0732">Signal</keyword>
<dbReference type="PROSITE" id="PS50887">
    <property type="entry name" value="GGDEF"/>
    <property type="match status" value="1"/>
</dbReference>
<dbReference type="CDD" id="cd06225">
    <property type="entry name" value="HAMP"/>
    <property type="match status" value="1"/>
</dbReference>
<dbReference type="InterPro" id="IPR043128">
    <property type="entry name" value="Rev_trsase/Diguanyl_cyclase"/>
</dbReference>
<protein>
    <submittedName>
        <fullName evidence="6">EAL domain-containing protein</fullName>
    </submittedName>
</protein>
<dbReference type="Gene3D" id="6.10.340.10">
    <property type="match status" value="1"/>
</dbReference>
<accession>A0ABT9I2K0</accession>
<feature type="transmembrane region" description="Helical" evidence="1">
    <location>
        <begin position="273"/>
        <end position="292"/>
    </location>
</feature>
<organism evidence="6 7">
    <name type="scientific">Rheinheimera baltica</name>
    <dbReference type="NCBI Taxonomy" id="67576"/>
    <lineage>
        <taxon>Bacteria</taxon>
        <taxon>Pseudomonadati</taxon>
        <taxon>Pseudomonadota</taxon>
        <taxon>Gammaproteobacteria</taxon>
        <taxon>Chromatiales</taxon>
        <taxon>Chromatiaceae</taxon>
        <taxon>Rheinheimera</taxon>
    </lineage>
</organism>
<dbReference type="InterPro" id="IPR035919">
    <property type="entry name" value="EAL_sf"/>
</dbReference>
<dbReference type="SMART" id="SM00304">
    <property type="entry name" value="HAMP"/>
    <property type="match status" value="1"/>
</dbReference>
<name>A0ABT9I2K0_9GAMM</name>
<feature type="domain" description="EAL" evidence="3">
    <location>
        <begin position="512"/>
        <end position="765"/>
    </location>
</feature>
<dbReference type="Gene3D" id="3.20.20.450">
    <property type="entry name" value="EAL domain"/>
    <property type="match status" value="1"/>
</dbReference>
<dbReference type="SUPFAM" id="SSF55073">
    <property type="entry name" value="Nucleotide cyclase"/>
    <property type="match status" value="1"/>
</dbReference>
<dbReference type="SMART" id="SM00052">
    <property type="entry name" value="EAL"/>
    <property type="match status" value="1"/>
</dbReference>
<sequence>MMIFRSLRTKLILVMLLLLSLLATATGLATLSTMKRDSEAQARQILSVASKVLKEALNNRAQQLSSSVRILAADFGFRRAVATAEQETIESVLANHGSRINAKLMLLLDTDGSLLASSAAGIVATDIAPLFSQTLGNSTVPVADIIHLADQPYQLVLAPVNAPALIAWVGMAFPLDTPLAEQIQGVTGLDISFVGAQQQHYTLFTSTLDLAHQQSLPNLLPTLMAHTGTVQDDLEQDYISMAIPLDMQRQLWAVQHLPNQRWLSSYQEFRQQLLMIFGAALTLSLIVGILFARSITRPLNALSHFAQRIGQGFDAAAPVGGSDEVGLLSRTLTTMQQDIRQREQQLIFNTEHDTLTGCFNRAAVERLLQPWLEQRDGCLVQLNIQQFKNINDVLGFSNGDKLLQQLAQRLQHLSSAPALLARLGGDEFLLLYTDNLLLEQVQELLQPLLNGYLLQRSTINLKLTAGIYNFSCGQLNVNDALRRVDIALDNGRHTPDSVAFYQQGQDESHQRELTLIRDLPNALQSGQFYAVYQPKVDIKLKQCRSAEALIRWQHPEFGFVPPDQFIKLAEHSGNIGLISNWMLEKVISQAAIWWRESMPLQLAVNLSVSDLLNPLLADQISLLLKQHQLPAAALALEVTESAVMEDTASVIAQLQRLRSLGITLSIDDFGTGQSSLAYLKQLPVHEVKIDRAFVKDIEHNANDALIVSATTQLAHSLGLTVTAEGLENQAGLAYLVDCGCDKVQGYFFARPLKPEQFEPWLQQLPQQLAESLSIQSVK</sequence>
<dbReference type="InterPro" id="IPR001633">
    <property type="entry name" value="EAL_dom"/>
</dbReference>
<evidence type="ECO:0000259" key="3">
    <source>
        <dbReference type="PROSITE" id="PS50883"/>
    </source>
</evidence>
<feature type="signal peptide" evidence="2">
    <location>
        <begin position="1"/>
        <end position="25"/>
    </location>
</feature>
<gene>
    <name evidence="6" type="ORF">ORJ04_14575</name>
</gene>
<evidence type="ECO:0000313" key="6">
    <source>
        <dbReference type="EMBL" id="MDP5137176.1"/>
    </source>
</evidence>
<dbReference type="Proteomes" id="UP001231109">
    <property type="component" value="Unassembled WGS sequence"/>
</dbReference>
<feature type="domain" description="GGDEF" evidence="5">
    <location>
        <begin position="375"/>
        <end position="503"/>
    </location>
</feature>
<evidence type="ECO:0000259" key="4">
    <source>
        <dbReference type="PROSITE" id="PS50885"/>
    </source>
</evidence>
<dbReference type="InterPro" id="IPR050706">
    <property type="entry name" value="Cyclic-di-GMP_PDE-like"/>
</dbReference>
<dbReference type="SUPFAM" id="SSF158472">
    <property type="entry name" value="HAMP domain-like"/>
    <property type="match status" value="1"/>
</dbReference>
<dbReference type="EMBL" id="JAPJDZ010000040">
    <property type="protein sequence ID" value="MDP5137176.1"/>
    <property type="molecule type" value="Genomic_DNA"/>
</dbReference>
<keyword evidence="1" id="KW-0472">Membrane</keyword>
<proteinExistence type="predicted"/>
<evidence type="ECO:0000313" key="7">
    <source>
        <dbReference type="Proteomes" id="UP001231109"/>
    </source>
</evidence>
<dbReference type="Gene3D" id="3.30.70.270">
    <property type="match status" value="1"/>
</dbReference>
<dbReference type="PANTHER" id="PTHR33121:SF71">
    <property type="entry name" value="OXYGEN SENSOR PROTEIN DOSP"/>
    <property type="match status" value="1"/>
</dbReference>
<evidence type="ECO:0000256" key="1">
    <source>
        <dbReference type="SAM" id="Phobius"/>
    </source>
</evidence>
<dbReference type="CDD" id="cd01948">
    <property type="entry name" value="EAL"/>
    <property type="match status" value="1"/>
</dbReference>
<evidence type="ECO:0000259" key="5">
    <source>
        <dbReference type="PROSITE" id="PS50887"/>
    </source>
</evidence>
<feature type="domain" description="HAMP" evidence="4">
    <location>
        <begin position="293"/>
        <end position="344"/>
    </location>
</feature>
<dbReference type="SMART" id="SM00267">
    <property type="entry name" value="GGDEF"/>
    <property type="match status" value="1"/>
</dbReference>
<dbReference type="Pfam" id="PF00990">
    <property type="entry name" value="GGDEF"/>
    <property type="match status" value="1"/>
</dbReference>
<keyword evidence="7" id="KW-1185">Reference proteome</keyword>
<dbReference type="InterPro" id="IPR000160">
    <property type="entry name" value="GGDEF_dom"/>
</dbReference>
<dbReference type="Pfam" id="PF00672">
    <property type="entry name" value="HAMP"/>
    <property type="match status" value="1"/>
</dbReference>
<dbReference type="InterPro" id="IPR029787">
    <property type="entry name" value="Nucleotide_cyclase"/>
</dbReference>